<evidence type="ECO:0000313" key="2">
    <source>
        <dbReference type="Proteomes" id="UP001054821"/>
    </source>
</evidence>
<dbReference type="EMBL" id="JAJFAZ020000003">
    <property type="protein sequence ID" value="KAI5338961.1"/>
    <property type="molecule type" value="Genomic_DNA"/>
</dbReference>
<accession>A0AAD4ZAU0</accession>
<gene>
    <name evidence="1" type="ORF">L3X38_018233</name>
</gene>
<keyword evidence="2" id="KW-1185">Reference proteome</keyword>
<evidence type="ECO:0000313" key="1">
    <source>
        <dbReference type="EMBL" id="KAI5338961.1"/>
    </source>
</evidence>
<organism evidence="1 2">
    <name type="scientific">Prunus dulcis</name>
    <name type="common">Almond</name>
    <name type="synonym">Amygdalus dulcis</name>
    <dbReference type="NCBI Taxonomy" id="3755"/>
    <lineage>
        <taxon>Eukaryota</taxon>
        <taxon>Viridiplantae</taxon>
        <taxon>Streptophyta</taxon>
        <taxon>Embryophyta</taxon>
        <taxon>Tracheophyta</taxon>
        <taxon>Spermatophyta</taxon>
        <taxon>Magnoliopsida</taxon>
        <taxon>eudicotyledons</taxon>
        <taxon>Gunneridae</taxon>
        <taxon>Pentapetalae</taxon>
        <taxon>rosids</taxon>
        <taxon>fabids</taxon>
        <taxon>Rosales</taxon>
        <taxon>Rosaceae</taxon>
        <taxon>Amygdaloideae</taxon>
        <taxon>Amygdaleae</taxon>
        <taxon>Prunus</taxon>
    </lineage>
</organism>
<dbReference type="Proteomes" id="UP001054821">
    <property type="component" value="Chromosome 3"/>
</dbReference>
<sequence length="114" mass="13184">MSTPNSVPTSFRDAGTVWCEADLMCSEFCEDVSDVAICVVLGINVQSSETKLREIDIGFVNDDHYVQVHLSPDHPIPPISRMLHEQSDICNVTHLYSRTKRVWMHFNNFREWRM</sequence>
<protein>
    <submittedName>
        <fullName evidence="1">Uncharacterized protein</fullName>
    </submittedName>
</protein>
<comment type="caution">
    <text evidence="1">The sequence shown here is derived from an EMBL/GenBank/DDBJ whole genome shotgun (WGS) entry which is preliminary data.</text>
</comment>
<reference evidence="1 2" key="1">
    <citation type="journal article" date="2022" name="G3 (Bethesda)">
        <title>Whole-genome sequence and methylome profiling of the almond [Prunus dulcis (Mill.) D.A. Webb] cultivar 'Nonpareil'.</title>
        <authorList>
            <person name="D'Amico-Willman K.M."/>
            <person name="Ouma W.Z."/>
            <person name="Meulia T."/>
            <person name="Sideli G.M."/>
            <person name="Gradziel T.M."/>
            <person name="Fresnedo-Ramirez J."/>
        </authorList>
    </citation>
    <scope>NUCLEOTIDE SEQUENCE [LARGE SCALE GENOMIC DNA]</scope>
    <source>
        <strain evidence="1">Clone GOH B32 T37-40</strain>
    </source>
</reference>
<name>A0AAD4ZAU0_PRUDU</name>
<proteinExistence type="predicted"/>
<dbReference type="AlphaFoldDB" id="A0AAD4ZAU0"/>